<accession>A0A151R6H8</accession>
<dbReference type="AlphaFoldDB" id="A0A151R6H8"/>
<dbReference type="Gramene" id="C.cajan_42251.t">
    <property type="protein sequence ID" value="C.cajan_42251.t.cds1"/>
    <property type="gene ID" value="C.cajan_42251"/>
</dbReference>
<dbReference type="EMBL" id="KQ484023">
    <property type="protein sequence ID" value="KYP38228.1"/>
    <property type="molecule type" value="Genomic_DNA"/>
</dbReference>
<dbReference type="Proteomes" id="UP000075243">
    <property type="component" value="Unassembled WGS sequence"/>
</dbReference>
<proteinExistence type="predicted"/>
<evidence type="ECO:0000313" key="2">
    <source>
        <dbReference type="Proteomes" id="UP000075243"/>
    </source>
</evidence>
<gene>
    <name evidence="1" type="ORF">KK1_040538</name>
</gene>
<reference evidence="1" key="1">
    <citation type="journal article" date="2012" name="Nat. Biotechnol.">
        <title>Draft genome sequence of pigeonpea (Cajanus cajan), an orphan legume crop of resource-poor farmers.</title>
        <authorList>
            <person name="Varshney R.K."/>
            <person name="Chen W."/>
            <person name="Li Y."/>
            <person name="Bharti A.K."/>
            <person name="Saxena R.K."/>
            <person name="Schlueter J.A."/>
            <person name="Donoghue M.T."/>
            <person name="Azam S."/>
            <person name="Fan G."/>
            <person name="Whaley A.M."/>
            <person name="Farmer A.D."/>
            <person name="Sheridan J."/>
            <person name="Iwata A."/>
            <person name="Tuteja R."/>
            <person name="Penmetsa R.V."/>
            <person name="Wu W."/>
            <person name="Upadhyaya H.D."/>
            <person name="Yang S.P."/>
            <person name="Shah T."/>
            <person name="Saxena K.B."/>
            <person name="Michael T."/>
            <person name="McCombie W.R."/>
            <person name="Yang B."/>
            <person name="Zhang G."/>
            <person name="Yang H."/>
            <person name="Wang J."/>
            <person name="Spillane C."/>
            <person name="Cook D.R."/>
            <person name="May G.D."/>
            <person name="Xu X."/>
            <person name="Jackson S.A."/>
        </authorList>
    </citation>
    <scope>NUCLEOTIDE SEQUENCE [LARGE SCALE GENOMIC DNA]</scope>
</reference>
<evidence type="ECO:0000313" key="1">
    <source>
        <dbReference type="EMBL" id="KYP38228.1"/>
    </source>
</evidence>
<organism evidence="1 2">
    <name type="scientific">Cajanus cajan</name>
    <name type="common">Pigeon pea</name>
    <name type="synonym">Cajanus indicus</name>
    <dbReference type="NCBI Taxonomy" id="3821"/>
    <lineage>
        <taxon>Eukaryota</taxon>
        <taxon>Viridiplantae</taxon>
        <taxon>Streptophyta</taxon>
        <taxon>Embryophyta</taxon>
        <taxon>Tracheophyta</taxon>
        <taxon>Spermatophyta</taxon>
        <taxon>Magnoliopsida</taxon>
        <taxon>eudicotyledons</taxon>
        <taxon>Gunneridae</taxon>
        <taxon>Pentapetalae</taxon>
        <taxon>rosids</taxon>
        <taxon>fabids</taxon>
        <taxon>Fabales</taxon>
        <taxon>Fabaceae</taxon>
        <taxon>Papilionoideae</taxon>
        <taxon>50 kb inversion clade</taxon>
        <taxon>NPAAA clade</taxon>
        <taxon>indigoferoid/millettioid clade</taxon>
        <taxon>Phaseoleae</taxon>
        <taxon>Cajanus</taxon>
    </lineage>
</organism>
<name>A0A151R6H8_CAJCA</name>
<keyword evidence="2" id="KW-1185">Reference proteome</keyword>
<protein>
    <submittedName>
        <fullName evidence="1">Uncharacterized protein</fullName>
    </submittedName>
</protein>
<sequence length="92" mass="10349">MTRFATAYLTLSCLHEMKASLMTMFSSEKWKKSKFGTSQEGRKIENIILDSPYWKNVTICLKVATPLMVVLLPATDGQGFPPANFLKYGGLR</sequence>